<evidence type="ECO:0000313" key="2">
    <source>
        <dbReference type="Proteomes" id="UP000827092"/>
    </source>
</evidence>
<dbReference type="Proteomes" id="UP000827092">
    <property type="component" value="Unassembled WGS sequence"/>
</dbReference>
<comment type="caution">
    <text evidence="1">The sequence shown here is derived from an EMBL/GenBank/DDBJ whole genome shotgun (WGS) entry which is preliminary data.</text>
</comment>
<protein>
    <submittedName>
        <fullName evidence="1">Uncharacterized protein</fullName>
    </submittedName>
</protein>
<gene>
    <name evidence="1" type="ORF">JTE90_010333</name>
</gene>
<accession>A0AAV6TR08</accession>
<proteinExistence type="predicted"/>
<dbReference type="AlphaFoldDB" id="A0AAV6TR08"/>
<evidence type="ECO:0000313" key="1">
    <source>
        <dbReference type="EMBL" id="KAG8174104.1"/>
    </source>
</evidence>
<sequence>MYTEKNSRPHGINVGDFVTVRETRGYQKARFEGKFQSAAETLCILILKENSKRENKTAQSPRTIPYWIATLPQLTHCVDQMISNLKQLKKRIPRVLEQGLCS</sequence>
<organism evidence="1 2">
    <name type="scientific">Oedothorax gibbosus</name>
    <dbReference type="NCBI Taxonomy" id="931172"/>
    <lineage>
        <taxon>Eukaryota</taxon>
        <taxon>Metazoa</taxon>
        <taxon>Ecdysozoa</taxon>
        <taxon>Arthropoda</taxon>
        <taxon>Chelicerata</taxon>
        <taxon>Arachnida</taxon>
        <taxon>Araneae</taxon>
        <taxon>Araneomorphae</taxon>
        <taxon>Entelegynae</taxon>
        <taxon>Araneoidea</taxon>
        <taxon>Linyphiidae</taxon>
        <taxon>Erigoninae</taxon>
        <taxon>Oedothorax</taxon>
    </lineage>
</organism>
<reference evidence="1 2" key="1">
    <citation type="journal article" date="2022" name="Nat. Ecol. Evol.">
        <title>A masculinizing supergene underlies an exaggerated male reproductive morph in a spider.</title>
        <authorList>
            <person name="Hendrickx F."/>
            <person name="De Corte Z."/>
            <person name="Sonet G."/>
            <person name="Van Belleghem S.M."/>
            <person name="Kostlbacher S."/>
            <person name="Vangestel C."/>
        </authorList>
    </citation>
    <scope>NUCLEOTIDE SEQUENCE [LARGE SCALE GENOMIC DNA]</scope>
    <source>
        <strain evidence="1">W744_W776</strain>
    </source>
</reference>
<name>A0AAV6TR08_9ARAC</name>
<dbReference type="EMBL" id="JAFNEN010001321">
    <property type="protein sequence ID" value="KAG8174104.1"/>
    <property type="molecule type" value="Genomic_DNA"/>
</dbReference>
<keyword evidence="2" id="KW-1185">Reference proteome</keyword>